<keyword evidence="1" id="KW-0808">Transferase</keyword>
<evidence type="ECO:0000259" key="4">
    <source>
        <dbReference type="SMART" id="SM00563"/>
    </source>
</evidence>
<dbReference type="CDD" id="cd07989">
    <property type="entry name" value="LPLAT_AGPAT-like"/>
    <property type="match status" value="1"/>
</dbReference>
<feature type="region of interest" description="Disordered" evidence="3">
    <location>
        <begin position="224"/>
        <end position="244"/>
    </location>
</feature>
<dbReference type="Proteomes" id="UP001491552">
    <property type="component" value="Unassembled WGS sequence"/>
</dbReference>
<protein>
    <submittedName>
        <fullName evidence="5">Lysophospholipid acyltransferase family protein</fullName>
    </submittedName>
</protein>
<reference evidence="5 6" key="1">
    <citation type="submission" date="2024-03" db="EMBL/GenBank/DDBJ databases">
        <title>Human intestinal bacterial collection.</title>
        <authorList>
            <person name="Pauvert C."/>
            <person name="Hitch T.C.A."/>
            <person name="Clavel T."/>
        </authorList>
    </citation>
    <scope>NUCLEOTIDE SEQUENCE [LARGE SCALE GENOMIC DNA]</scope>
    <source>
        <strain evidence="5 6">CLA-AA-H192</strain>
    </source>
</reference>
<dbReference type="Pfam" id="PF01553">
    <property type="entry name" value="Acyltransferase"/>
    <property type="match status" value="1"/>
</dbReference>
<evidence type="ECO:0000313" key="5">
    <source>
        <dbReference type="EMBL" id="MEQ2511950.1"/>
    </source>
</evidence>
<evidence type="ECO:0000313" key="6">
    <source>
        <dbReference type="Proteomes" id="UP001491552"/>
    </source>
</evidence>
<keyword evidence="6" id="KW-1185">Reference proteome</keyword>
<sequence length="244" mass="27707">MRKLLQRLWDIAADFANFMGGLGMRLVWLPKLHFSPGAEQVRTDTGPALFVLNHSWWMDAPMLCLLCRCRRISVVAAGEMFTGVRSLAMRSLRCIPVDRAAGADLSFFHEALRRLRAGRCVAIFPEGALNPTETLLPFKQGAALLALQAGVPVIPVYSAGNYQPFQRLQLQFGAPIVLTQRPNAAGVQEATQCLQEAMERLQEELYLEMKPKYRTRAAEFHRRFRETTLRRQREQQKGERNHDA</sequence>
<name>A0ABV1G987_9FIRM</name>
<comment type="caution">
    <text evidence="5">The sequence shown here is derived from an EMBL/GenBank/DDBJ whole genome shotgun (WGS) entry which is preliminary data.</text>
</comment>
<gene>
    <name evidence="5" type="ORF">WMO66_11985</name>
</gene>
<accession>A0ABV1G987</accession>
<dbReference type="PANTHER" id="PTHR10434">
    <property type="entry name" value="1-ACYL-SN-GLYCEROL-3-PHOSPHATE ACYLTRANSFERASE"/>
    <property type="match status" value="1"/>
</dbReference>
<dbReference type="SMART" id="SM00563">
    <property type="entry name" value="PlsC"/>
    <property type="match status" value="1"/>
</dbReference>
<dbReference type="SUPFAM" id="SSF69593">
    <property type="entry name" value="Glycerol-3-phosphate (1)-acyltransferase"/>
    <property type="match status" value="1"/>
</dbReference>
<organism evidence="5 6">
    <name type="scientific">Faecousia intestinalis</name>
    <dbReference type="NCBI Taxonomy" id="3133167"/>
    <lineage>
        <taxon>Bacteria</taxon>
        <taxon>Bacillati</taxon>
        <taxon>Bacillota</taxon>
        <taxon>Clostridia</taxon>
        <taxon>Eubacteriales</taxon>
        <taxon>Oscillospiraceae</taxon>
        <taxon>Faecousia</taxon>
    </lineage>
</organism>
<evidence type="ECO:0000256" key="3">
    <source>
        <dbReference type="SAM" id="MobiDB-lite"/>
    </source>
</evidence>
<feature type="domain" description="Phospholipid/glycerol acyltransferase" evidence="4">
    <location>
        <begin position="48"/>
        <end position="161"/>
    </location>
</feature>
<dbReference type="GO" id="GO:0016746">
    <property type="term" value="F:acyltransferase activity"/>
    <property type="evidence" value="ECO:0007669"/>
    <property type="project" value="UniProtKB-KW"/>
</dbReference>
<proteinExistence type="predicted"/>
<dbReference type="RefSeq" id="WP_349136651.1">
    <property type="nucleotide sequence ID" value="NZ_JBBMFF010000252.1"/>
</dbReference>
<keyword evidence="2 5" id="KW-0012">Acyltransferase</keyword>
<evidence type="ECO:0000256" key="1">
    <source>
        <dbReference type="ARBA" id="ARBA00022679"/>
    </source>
</evidence>
<dbReference type="InterPro" id="IPR002123">
    <property type="entry name" value="Plipid/glycerol_acylTrfase"/>
</dbReference>
<dbReference type="PANTHER" id="PTHR10434:SF66">
    <property type="entry name" value="PHOSPHOLIPID_GLYCEROL ACYLTRANSFERASE DOMAIN-CONTAINING PROTEIN"/>
    <property type="match status" value="1"/>
</dbReference>
<dbReference type="EMBL" id="JBBMFF010000252">
    <property type="protein sequence ID" value="MEQ2511950.1"/>
    <property type="molecule type" value="Genomic_DNA"/>
</dbReference>
<evidence type="ECO:0000256" key="2">
    <source>
        <dbReference type="ARBA" id="ARBA00023315"/>
    </source>
</evidence>